<protein>
    <submittedName>
        <fullName evidence="4">N-acetylmuramoyl-L-alanine amidase</fullName>
    </submittedName>
</protein>
<evidence type="ECO:0000259" key="3">
    <source>
        <dbReference type="PROSITE" id="PS51724"/>
    </source>
</evidence>
<dbReference type="EMBL" id="DXCH01000076">
    <property type="protein sequence ID" value="HIZ06850.1"/>
    <property type="molecule type" value="Genomic_DNA"/>
</dbReference>
<dbReference type="GO" id="GO:0042834">
    <property type="term" value="F:peptidoglycan binding"/>
    <property type="evidence" value="ECO:0007669"/>
    <property type="project" value="InterPro"/>
</dbReference>
<feature type="domain" description="YDG" evidence="2">
    <location>
        <begin position="1"/>
        <end position="100"/>
    </location>
</feature>
<proteinExistence type="predicted"/>
<dbReference type="SMART" id="SM00646">
    <property type="entry name" value="Ami_3"/>
    <property type="match status" value="1"/>
</dbReference>
<sequence length="260" mass="29457">MAGEIIIDSGHGGFDNGASYRERKEKEDTLKLALAVGQRLEQDGYPVIYTRMEDIYQSPYQKAEMANQTEGAYFISFHRNYSVEDNLYQGVQALIYDPSKTQARLLGENINRELEGVGFKNLGVDAIPELIVLRETKMPAVLMEVGFINSDGDNAILDEKFQEVVEAIVRGIEGAVPLQIQAKGQGDRYYVQTGRFQYDVNAAYQLERIQMLGFEGVLHYREPYYCVWAGWVETLEEAVELQEQLRENGYSTLIVTGDPE</sequence>
<dbReference type="PANTHER" id="PTHR30404">
    <property type="entry name" value="N-ACETYLMURAMOYL-L-ALANINE AMIDASE"/>
    <property type="match status" value="1"/>
</dbReference>
<organism evidence="4 5">
    <name type="scientific">Candidatus Eubacterium avistercoris</name>
    <dbReference type="NCBI Taxonomy" id="2838567"/>
    <lineage>
        <taxon>Bacteria</taxon>
        <taxon>Bacillati</taxon>
        <taxon>Bacillota</taxon>
        <taxon>Clostridia</taxon>
        <taxon>Eubacteriales</taxon>
        <taxon>Eubacteriaceae</taxon>
        <taxon>Eubacterium</taxon>
    </lineage>
</organism>
<evidence type="ECO:0000313" key="5">
    <source>
        <dbReference type="Proteomes" id="UP000824024"/>
    </source>
</evidence>
<evidence type="ECO:0000313" key="4">
    <source>
        <dbReference type="EMBL" id="HIZ06850.1"/>
    </source>
</evidence>
<evidence type="ECO:0000259" key="2">
    <source>
        <dbReference type="PROSITE" id="PS51015"/>
    </source>
</evidence>
<dbReference type="GO" id="GO:0009253">
    <property type="term" value="P:peptidoglycan catabolic process"/>
    <property type="evidence" value="ECO:0007669"/>
    <property type="project" value="InterPro"/>
</dbReference>
<keyword evidence="1" id="KW-0378">Hydrolase</keyword>
<dbReference type="AlphaFoldDB" id="A0A9D2IF89"/>
<dbReference type="Gene3D" id="3.30.70.1070">
    <property type="entry name" value="Sporulation related repeat"/>
    <property type="match status" value="1"/>
</dbReference>
<reference evidence="4" key="1">
    <citation type="journal article" date="2021" name="PeerJ">
        <title>Extensive microbial diversity within the chicken gut microbiome revealed by metagenomics and culture.</title>
        <authorList>
            <person name="Gilroy R."/>
            <person name="Ravi A."/>
            <person name="Getino M."/>
            <person name="Pursley I."/>
            <person name="Horton D.L."/>
            <person name="Alikhan N.F."/>
            <person name="Baker D."/>
            <person name="Gharbi K."/>
            <person name="Hall N."/>
            <person name="Watson M."/>
            <person name="Adriaenssens E.M."/>
            <person name="Foster-Nyarko E."/>
            <person name="Jarju S."/>
            <person name="Secka A."/>
            <person name="Antonio M."/>
            <person name="Oren A."/>
            <person name="Chaudhuri R.R."/>
            <person name="La Ragione R."/>
            <person name="Hildebrand F."/>
            <person name="Pallen M.J."/>
        </authorList>
    </citation>
    <scope>NUCLEOTIDE SEQUENCE</scope>
    <source>
        <strain evidence="4">CHK192-9172</strain>
    </source>
</reference>
<dbReference type="PROSITE" id="PS51724">
    <property type="entry name" value="SPOR"/>
    <property type="match status" value="1"/>
</dbReference>
<dbReference type="Gene3D" id="3.40.630.40">
    <property type="entry name" value="Zn-dependent exopeptidases"/>
    <property type="match status" value="1"/>
</dbReference>
<dbReference type="Pfam" id="PF01520">
    <property type="entry name" value="Amidase_3"/>
    <property type="match status" value="1"/>
</dbReference>
<dbReference type="CDD" id="cd02696">
    <property type="entry name" value="MurNAc-LAA"/>
    <property type="match status" value="1"/>
</dbReference>
<dbReference type="InterPro" id="IPR036680">
    <property type="entry name" value="SPOR-like_sf"/>
</dbReference>
<dbReference type="SUPFAM" id="SSF53187">
    <property type="entry name" value="Zn-dependent exopeptidases"/>
    <property type="match status" value="1"/>
</dbReference>
<reference evidence="4" key="2">
    <citation type="submission" date="2021-04" db="EMBL/GenBank/DDBJ databases">
        <authorList>
            <person name="Gilroy R."/>
        </authorList>
    </citation>
    <scope>NUCLEOTIDE SEQUENCE</scope>
    <source>
        <strain evidence="4">CHK192-9172</strain>
    </source>
</reference>
<dbReference type="InterPro" id="IPR050695">
    <property type="entry name" value="N-acetylmuramoyl_amidase_3"/>
</dbReference>
<evidence type="ECO:0000256" key="1">
    <source>
        <dbReference type="ARBA" id="ARBA00022801"/>
    </source>
</evidence>
<dbReference type="SUPFAM" id="SSF110997">
    <property type="entry name" value="Sporulation related repeat"/>
    <property type="match status" value="1"/>
</dbReference>
<dbReference type="InterPro" id="IPR007730">
    <property type="entry name" value="SPOR-like_dom"/>
</dbReference>
<dbReference type="InterPro" id="IPR002508">
    <property type="entry name" value="MurNAc-LAA_cat"/>
</dbReference>
<gene>
    <name evidence="4" type="ORF">IAA08_02805</name>
</gene>
<accession>A0A9D2IF89</accession>
<dbReference type="GO" id="GO:0030288">
    <property type="term" value="C:outer membrane-bounded periplasmic space"/>
    <property type="evidence" value="ECO:0007669"/>
    <property type="project" value="TreeGrafter"/>
</dbReference>
<dbReference type="PANTHER" id="PTHR30404:SF0">
    <property type="entry name" value="N-ACETYLMURAMOYL-L-ALANINE AMIDASE AMIC"/>
    <property type="match status" value="1"/>
</dbReference>
<comment type="caution">
    <text evidence="4">The sequence shown here is derived from an EMBL/GenBank/DDBJ whole genome shotgun (WGS) entry which is preliminary data.</text>
</comment>
<name>A0A9D2IF89_9FIRM</name>
<dbReference type="GO" id="GO:0008745">
    <property type="term" value="F:N-acetylmuramoyl-L-alanine amidase activity"/>
    <property type="evidence" value="ECO:0007669"/>
    <property type="project" value="InterPro"/>
</dbReference>
<dbReference type="Proteomes" id="UP000824024">
    <property type="component" value="Unassembled WGS sequence"/>
</dbReference>
<feature type="domain" description="SPOR" evidence="3">
    <location>
        <begin position="183"/>
        <end position="257"/>
    </location>
</feature>
<dbReference type="InterPro" id="IPR003105">
    <property type="entry name" value="SRA_YDG"/>
</dbReference>
<dbReference type="PROSITE" id="PS51015">
    <property type="entry name" value="YDG"/>
    <property type="match status" value="1"/>
</dbReference>